<feature type="transmembrane region" description="Helical" evidence="1">
    <location>
        <begin position="483"/>
        <end position="504"/>
    </location>
</feature>
<evidence type="ECO:0008006" key="4">
    <source>
        <dbReference type="Google" id="ProtNLM"/>
    </source>
</evidence>
<sequence>MLGDLIRFLLRKAATVHALTTLITRSLRFSQQTTTILGRLPPELVLAIFDAVPSATDAVCLALSSKRVYDIAPDFKRLVRQVGVDREIQDLLERLEKDSPGMFYCMKGQRLVKINDPLKDILRTGTDRHPCFGFDLRRSFRREIVPNPTYFAYSYKYNMRWCDARLATNYAVLGPRNGIPASALSTDFEPEYVDDGISRRESWQARLAANHELLVSCTRVFAYDDLATLQILRAYFVSNNVVIFHQESLHQAFFTSADFSTQQHRLSPSTSRLDWITIAAMSEATPLLLERPVTAPRDSHPIYLRACHSPWSLVGQKTLTFIRLVFAGYLTSVLGVALKYKLEQEDVHTTWRIPFQFSTVSFILLWAYHNLTAIWTAMHLLFPQPTGDDGDCGVHRLKNQFINFISPSSEDTCRSRRYAFSMFYTTAHVFAFMNSIVYWGVLVPAGHGGFRIPKMPHNGHDGSGGGDMVVAYDPDKGLFDEDAIKPFAILNLWTVTSLIAFVEISFLNSMRRQSPVAAHTAGIIFASAGYLAWAYFGKLLTGHSGLFFLDPDLMGEQWEAVIAASIAWLTLAPGIFSYMYGIIAMRETMTAAPHSSTH</sequence>
<feature type="transmembrane region" description="Helical" evidence="1">
    <location>
        <begin position="321"/>
        <end position="340"/>
    </location>
</feature>
<dbReference type="AlphaFoldDB" id="A0A136J361"/>
<gene>
    <name evidence="2" type="ORF">Micbo1qcDRAFT_203740</name>
</gene>
<protein>
    <recommendedName>
        <fullName evidence="4">F-box domain-containing protein</fullName>
    </recommendedName>
</protein>
<keyword evidence="1" id="KW-0812">Transmembrane</keyword>
<dbReference type="Proteomes" id="UP000070501">
    <property type="component" value="Unassembled WGS sequence"/>
</dbReference>
<evidence type="ECO:0000313" key="3">
    <source>
        <dbReference type="Proteomes" id="UP000070501"/>
    </source>
</evidence>
<feature type="transmembrane region" description="Helical" evidence="1">
    <location>
        <begin position="560"/>
        <end position="580"/>
    </location>
</feature>
<dbReference type="PANTHER" id="PTHR12242">
    <property type="entry name" value="OS02G0130600 PROTEIN-RELATED"/>
    <property type="match status" value="1"/>
</dbReference>
<accession>A0A136J361</accession>
<feature type="transmembrane region" description="Helical" evidence="1">
    <location>
        <begin position="418"/>
        <end position="441"/>
    </location>
</feature>
<feature type="transmembrane region" description="Helical" evidence="1">
    <location>
        <begin position="516"/>
        <end position="536"/>
    </location>
</feature>
<keyword evidence="1" id="KW-0472">Membrane</keyword>
<evidence type="ECO:0000313" key="2">
    <source>
        <dbReference type="EMBL" id="KXJ91680.1"/>
    </source>
</evidence>
<dbReference type="PANTHER" id="PTHR12242:SF1">
    <property type="entry name" value="MYND-TYPE DOMAIN-CONTAINING PROTEIN"/>
    <property type="match status" value="1"/>
</dbReference>
<keyword evidence="3" id="KW-1185">Reference proteome</keyword>
<dbReference type="EMBL" id="KQ964249">
    <property type="protein sequence ID" value="KXJ91680.1"/>
    <property type="molecule type" value="Genomic_DNA"/>
</dbReference>
<evidence type="ECO:0000256" key="1">
    <source>
        <dbReference type="SAM" id="Phobius"/>
    </source>
</evidence>
<organism evidence="2 3">
    <name type="scientific">Microdochium bolleyi</name>
    <dbReference type="NCBI Taxonomy" id="196109"/>
    <lineage>
        <taxon>Eukaryota</taxon>
        <taxon>Fungi</taxon>
        <taxon>Dikarya</taxon>
        <taxon>Ascomycota</taxon>
        <taxon>Pezizomycotina</taxon>
        <taxon>Sordariomycetes</taxon>
        <taxon>Xylariomycetidae</taxon>
        <taxon>Xylariales</taxon>
        <taxon>Microdochiaceae</taxon>
        <taxon>Microdochium</taxon>
    </lineage>
</organism>
<dbReference type="GO" id="GO:0016020">
    <property type="term" value="C:membrane"/>
    <property type="evidence" value="ECO:0007669"/>
    <property type="project" value="TreeGrafter"/>
</dbReference>
<name>A0A136J361_9PEZI</name>
<proteinExistence type="predicted"/>
<dbReference type="STRING" id="196109.A0A136J361"/>
<reference evidence="3" key="1">
    <citation type="submission" date="2016-02" db="EMBL/GenBank/DDBJ databases">
        <title>Draft genome sequence of Microdochium bolleyi, a fungal endophyte of beachgrass.</title>
        <authorList>
            <consortium name="DOE Joint Genome Institute"/>
            <person name="David A.S."/>
            <person name="May G."/>
            <person name="Haridas S."/>
            <person name="Lim J."/>
            <person name="Wang M."/>
            <person name="Labutti K."/>
            <person name="Lipzen A."/>
            <person name="Barry K."/>
            <person name="Grigoriev I.V."/>
        </authorList>
    </citation>
    <scope>NUCLEOTIDE SEQUENCE [LARGE SCALE GENOMIC DNA]</scope>
    <source>
        <strain evidence="3">J235TASD1</strain>
    </source>
</reference>
<dbReference type="OrthoDB" id="5293596at2759"/>
<dbReference type="InParanoid" id="A0A136J361"/>
<keyword evidence="1" id="KW-1133">Transmembrane helix</keyword>